<evidence type="ECO:0000259" key="7">
    <source>
        <dbReference type="PROSITE" id="PS51519"/>
    </source>
</evidence>
<dbReference type="Proteomes" id="UP000829196">
    <property type="component" value="Unassembled WGS sequence"/>
</dbReference>
<sequence>MDIDTDHTDIQSFISWPFFEDPSIDQSLFNLPYFEDNSFTDFAPPFFNDSYDLLPLPESLEHKAIPLSCLPPLPDHQKLHCSEEVMKYYTEAMPLSAVAISPQTLIEENTEGEEIMRMELKSSRGRNRSSGKRPMRSCDIELEEIRAYFHMPITKAAMEMNIGLTVLKKRCRDLGITRWPHRKLKSLNTLISNIQEVGKCSSDLNIKEELKSLEEHRKLMEENPEIQLTEETKKLRQACFKANYKRRVAMQRPFLQPIQRISFR</sequence>
<dbReference type="GO" id="GO:0003677">
    <property type="term" value="F:DNA binding"/>
    <property type="evidence" value="ECO:0007669"/>
    <property type="project" value="UniProtKB-KW"/>
</dbReference>
<keyword evidence="3" id="KW-0175">Coiled coil</keyword>
<dbReference type="Pfam" id="PF02042">
    <property type="entry name" value="RWP-RK"/>
    <property type="match status" value="1"/>
</dbReference>
<evidence type="ECO:0000256" key="1">
    <source>
        <dbReference type="ARBA" id="ARBA00004049"/>
    </source>
</evidence>
<keyword evidence="9" id="KW-1185">Reference proteome</keyword>
<keyword evidence="6" id="KW-0539">Nucleus</keyword>
<evidence type="ECO:0000313" key="8">
    <source>
        <dbReference type="EMBL" id="KAI0527445.1"/>
    </source>
</evidence>
<organism evidence="8 9">
    <name type="scientific">Dendrobium nobile</name>
    <name type="common">Orchid</name>
    <dbReference type="NCBI Taxonomy" id="94219"/>
    <lineage>
        <taxon>Eukaryota</taxon>
        <taxon>Viridiplantae</taxon>
        <taxon>Streptophyta</taxon>
        <taxon>Embryophyta</taxon>
        <taxon>Tracheophyta</taxon>
        <taxon>Spermatophyta</taxon>
        <taxon>Magnoliopsida</taxon>
        <taxon>Liliopsida</taxon>
        <taxon>Asparagales</taxon>
        <taxon>Orchidaceae</taxon>
        <taxon>Epidendroideae</taxon>
        <taxon>Malaxideae</taxon>
        <taxon>Dendrobiinae</taxon>
        <taxon>Dendrobium</taxon>
    </lineage>
</organism>
<comment type="caution">
    <text evidence="8">The sequence shown here is derived from an EMBL/GenBank/DDBJ whole genome shotgun (WGS) entry which is preliminary data.</text>
</comment>
<comment type="function">
    <text evidence="1">Putative transcription factor.</text>
</comment>
<evidence type="ECO:0000256" key="3">
    <source>
        <dbReference type="ARBA" id="ARBA00023054"/>
    </source>
</evidence>
<keyword evidence="4" id="KW-0238">DNA-binding</keyword>
<reference evidence="8" key="1">
    <citation type="journal article" date="2022" name="Front. Genet.">
        <title>Chromosome-Scale Assembly of the Dendrobium nobile Genome Provides Insights Into the Molecular Mechanism of the Biosynthesis of the Medicinal Active Ingredient of Dendrobium.</title>
        <authorList>
            <person name="Xu Q."/>
            <person name="Niu S.-C."/>
            <person name="Li K.-L."/>
            <person name="Zheng P.-J."/>
            <person name="Zhang X.-J."/>
            <person name="Jia Y."/>
            <person name="Liu Y."/>
            <person name="Niu Y.-X."/>
            <person name="Yu L.-H."/>
            <person name="Chen D.-F."/>
            <person name="Zhang G.-Q."/>
        </authorList>
    </citation>
    <scope>NUCLEOTIDE SEQUENCE</scope>
    <source>
        <tissue evidence="8">Leaf</tissue>
    </source>
</reference>
<dbReference type="InterPro" id="IPR003035">
    <property type="entry name" value="RWP-RK_dom"/>
</dbReference>
<dbReference type="InterPro" id="IPR044607">
    <property type="entry name" value="RKD-like"/>
</dbReference>
<evidence type="ECO:0000256" key="5">
    <source>
        <dbReference type="ARBA" id="ARBA00023163"/>
    </source>
</evidence>
<protein>
    <recommendedName>
        <fullName evidence="7">RWP-RK domain-containing protein</fullName>
    </recommendedName>
</protein>
<evidence type="ECO:0000256" key="6">
    <source>
        <dbReference type="ARBA" id="ARBA00023242"/>
    </source>
</evidence>
<dbReference type="EMBL" id="JAGYWB010000003">
    <property type="protein sequence ID" value="KAI0527445.1"/>
    <property type="molecule type" value="Genomic_DNA"/>
</dbReference>
<dbReference type="GO" id="GO:0003700">
    <property type="term" value="F:DNA-binding transcription factor activity"/>
    <property type="evidence" value="ECO:0007669"/>
    <property type="project" value="InterPro"/>
</dbReference>
<evidence type="ECO:0000313" key="9">
    <source>
        <dbReference type="Proteomes" id="UP000829196"/>
    </source>
</evidence>
<keyword evidence="2" id="KW-0805">Transcription regulation</keyword>
<dbReference type="PROSITE" id="PS51519">
    <property type="entry name" value="RWP_RK"/>
    <property type="match status" value="1"/>
</dbReference>
<evidence type="ECO:0000256" key="2">
    <source>
        <dbReference type="ARBA" id="ARBA00023015"/>
    </source>
</evidence>
<accession>A0A8T3C6K8</accession>
<feature type="domain" description="RWP-RK" evidence="7">
    <location>
        <begin position="117"/>
        <end position="208"/>
    </location>
</feature>
<dbReference type="PANTHER" id="PTHR46373">
    <property type="entry name" value="PROTEIN RKD4"/>
    <property type="match status" value="1"/>
</dbReference>
<gene>
    <name evidence="8" type="ORF">KFK09_003046</name>
</gene>
<dbReference type="PANTHER" id="PTHR46373:SF2">
    <property type="entry name" value="RWP-RK DOMAIN-CONTAINING PROTEIN"/>
    <property type="match status" value="1"/>
</dbReference>
<dbReference type="OrthoDB" id="6270329at2759"/>
<dbReference type="AlphaFoldDB" id="A0A8T3C6K8"/>
<evidence type="ECO:0000256" key="4">
    <source>
        <dbReference type="ARBA" id="ARBA00023125"/>
    </source>
</evidence>
<proteinExistence type="predicted"/>
<keyword evidence="5" id="KW-0804">Transcription</keyword>
<name>A0A8T3C6K8_DENNO</name>